<dbReference type="Proteomes" id="UP001589610">
    <property type="component" value="Unassembled WGS sequence"/>
</dbReference>
<keyword evidence="3" id="KW-1185">Reference proteome</keyword>
<reference evidence="2 3" key="1">
    <citation type="submission" date="2024-09" db="EMBL/GenBank/DDBJ databases">
        <authorList>
            <person name="Sun Q."/>
            <person name="Mori K."/>
        </authorList>
    </citation>
    <scope>NUCLEOTIDE SEQUENCE [LARGE SCALE GENOMIC DNA]</scope>
    <source>
        <strain evidence="2 3">JCM 3028</strain>
    </source>
</reference>
<proteinExistence type="predicted"/>
<feature type="region of interest" description="Disordered" evidence="1">
    <location>
        <begin position="1"/>
        <end position="22"/>
    </location>
</feature>
<feature type="compositionally biased region" description="Polar residues" evidence="1">
    <location>
        <begin position="11"/>
        <end position="22"/>
    </location>
</feature>
<protein>
    <submittedName>
        <fullName evidence="2">DUF5994 family protein</fullName>
    </submittedName>
</protein>
<comment type="caution">
    <text evidence="2">The sequence shown here is derived from an EMBL/GenBank/DDBJ whole genome shotgun (WGS) entry which is preliminary data.</text>
</comment>
<organism evidence="2 3">
    <name type="scientific">Streptosporangium vulgare</name>
    <dbReference type="NCBI Taxonomy" id="46190"/>
    <lineage>
        <taxon>Bacteria</taxon>
        <taxon>Bacillati</taxon>
        <taxon>Actinomycetota</taxon>
        <taxon>Actinomycetes</taxon>
        <taxon>Streptosporangiales</taxon>
        <taxon>Streptosporangiaceae</taxon>
        <taxon>Streptosporangium</taxon>
    </lineage>
</organism>
<evidence type="ECO:0000313" key="2">
    <source>
        <dbReference type="EMBL" id="MFB9675867.1"/>
    </source>
</evidence>
<evidence type="ECO:0000313" key="3">
    <source>
        <dbReference type="Proteomes" id="UP001589610"/>
    </source>
</evidence>
<dbReference type="InterPro" id="IPR046036">
    <property type="entry name" value="DUF5994"/>
</dbReference>
<feature type="region of interest" description="Disordered" evidence="1">
    <location>
        <begin position="159"/>
        <end position="193"/>
    </location>
</feature>
<gene>
    <name evidence="2" type="ORF">ACFFRH_10245</name>
</gene>
<accession>A0ABV5T9X9</accession>
<evidence type="ECO:0000256" key="1">
    <source>
        <dbReference type="SAM" id="MobiDB-lite"/>
    </source>
</evidence>
<dbReference type="RefSeq" id="WP_344745404.1">
    <property type="nucleotide sequence ID" value="NZ_BAAAWW010000064.1"/>
</dbReference>
<sequence>MTPKLLPRSAPPTSTSDAVTATAPSEVRLSLDPALGRRGAVDGAWWPYSLDATVELPGLIAAVDALLDRHVLRVGLPLEAWDDIPHRVAAPGRQVKVGWFRHMDPHVVTLIPVGMEPVNLLVIPPGTGSGTAANALRLATTPEAATSPAGILTAASGVAPAAQAAGDNGDNGDEGQASWEGEGGQVTEGDSAS</sequence>
<dbReference type="EMBL" id="JBHMBS010000004">
    <property type="protein sequence ID" value="MFB9675867.1"/>
    <property type="molecule type" value="Genomic_DNA"/>
</dbReference>
<feature type="compositionally biased region" description="Low complexity" evidence="1">
    <location>
        <begin position="159"/>
        <end position="168"/>
    </location>
</feature>
<dbReference type="Pfam" id="PF19457">
    <property type="entry name" value="DUF5994"/>
    <property type="match status" value="1"/>
</dbReference>
<name>A0ABV5T9X9_9ACTN</name>